<feature type="transmembrane region" description="Helical" evidence="6">
    <location>
        <begin position="41"/>
        <end position="61"/>
    </location>
</feature>
<feature type="transmembrane region" description="Helical" evidence="6">
    <location>
        <begin position="407"/>
        <end position="427"/>
    </location>
</feature>
<feature type="transmembrane region" description="Helical" evidence="6">
    <location>
        <begin position="280"/>
        <end position="301"/>
    </location>
</feature>
<dbReference type="PROSITE" id="PS50850">
    <property type="entry name" value="MFS"/>
    <property type="match status" value="1"/>
</dbReference>
<evidence type="ECO:0000313" key="9">
    <source>
        <dbReference type="Proteomes" id="UP001285441"/>
    </source>
</evidence>
<name>A0AAE0P509_9PEZI</name>
<evidence type="ECO:0000256" key="5">
    <source>
        <dbReference type="ARBA" id="ARBA00023136"/>
    </source>
</evidence>
<feature type="transmembrane region" description="Helical" evidence="6">
    <location>
        <begin position="439"/>
        <end position="463"/>
    </location>
</feature>
<dbReference type="PANTHER" id="PTHR43791:SF32">
    <property type="entry name" value="MAJOR FACILITATOR SUPERFAMILY (MFS) PROFILE DOMAIN-CONTAINING PROTEIN"/>
    <property type="match status" value="1"/>
</dbReference>
<keyword evidence="3 6" id="KW-0812">Transmembrane</keyword>
<feature type="transmembrane region" description="Helical" evidence="6">
    <location>
        <begin position="139"/>
        <end position="157"/>
    </location>
</feature>
<sequence>MEEGHVDKILAASQASHSDYDDSEFTWTEAEEKALVRRTDLLVMPLLILGFFALQLDRGNIGNALTDFFLADVGINQSQFNIGQLLLSAGIVILEIPSTLVLYKVGPTVWIGGQIVAWGLVATFQAFQKGVGAYMATRLLLGLCEAGFIPAGLYTITRWYKRDETSKRFSWFFIGNMLAVACSGLIAYGILHMRGVAGLAGWQWLFLIEGMFTVLVGFIFISFFPYSSSNPVSIFGFRYFTERESQILHRRVLLDDHSKQHTRQTVSGKELKTALTNWKLIPHLLLAILGLPASSTMFAYAPTLVISFGYDRLTSNAMVSIGCWILLVTNISWGMIADKTGRRGVMVSLGLLLYWGAVLGNRLLVESTNSNLRFGVLTLAIIFSSNWHPVNGSWMALNTQTSGERSITMAMFIMAANTAGIIGSQLFQQPDSPLYKTGWTLIVALVSVAFVASIAGNVQYCLLNKRQEKTGGEKYKL</sequence>
<feature type="transmembrane region" description="Helical" evidence="6">
    <location>
        <begin position="370"/>
        <end position="387"/>
    </location>
</feature>
<evidence type="ECO:0000256" key="3">
    <source>
        <dbReference type="ARBA" id="ARBA00022692"/>
    </source>
</evidence>
<organism evidence="8 9">
    <name type="scientific">Podospora didyma</name>
    <dbReference type="NCBI Taxonomy" id="330526"/>
    <lineage>
        <taxon>Eukaryota</taxon>
        <taxon>Fungi</taxon>
        <taxon>Dikarya</taxon>
        <taxon>Ascomycota</taxon>
        <taxon>Pezizomycotina</taxon>
        <taxon>Sordariomycetes</taxon>
        <taxon>Sordariomycetidae</taxon>
        <taxon>Sordariales</taxon>
        <taxon>Podosporaceae</taxon>
        <taxon>Podospora</taxon>
    </lineage>
</organism>
<dbReference type="InterPro" id="IPR011701">
    <property type="entry name" value="MFS"/>
</dbReference>
<comment type="subcellular location">
    <subcellularLocation>
        <location evidence="1">Membrane</location>
        <topology evidence="1">Multi-pass membrane protein</topology>
    </subcellularLocation>
</comment>
<feature type="transmembrane region" description="Helical" evidence="6">
    <location>
        <begin position="81"/>
        <end position="102"/>
    </location>
</feature>
<dbReference type="AlphaFoldDB" id="A0AAE0P509"/>
<dbReference type="Pfam" id="PF07690">
    <property type="entry name" value="MFS_1"/>
    <property type="match status" value="1"/>
</dbReference>
<feature type="domain" description="Major facilitator superfamily (MFS) profile" evidence="7">
    <location>
        <begin position="43"/>
        <end position="467"/>
    </location>
</feature>
<evidence type="ECO:0000259" key="7">
    <source>
        <dbReference type="PROSITE" id="PS50850"/>
    </source>
</evidence>
<dbReference type="SUPFAM" id="SSF103473">
    <property type="entry name" value="MFS general substrate transporter"/>
    <property type="match status" value="1"/>
</dbReference>
<evidence type="ECO:0000256" key="6">
    <source>
        <dbReference type="SAM" id="Phobius"/>
    </source>
</evidence>
<dbReference type="EMBL" id="JAULSW010000001">
    <property type="protein sequence ID" value="KAK3393538.1"/>
    <property type="molecule type" value="Genomic_DNA"/>
</dbReference>
<feature type="transmembrane region" description="Helical" evidence="6">
    <location>
        <begin position="169"/>
        <end position="190"/>
    </location>
</feature>
<feature type="transmembrane region" description="Helical" evidence="6">
    <location>
        <begin position="109"/>
        <end position="127"/>
    </location>
</feature>
<keyword evidence="5 6" id="KW-0472">Membrane</keyword>
<dbReference type="InterPro" id="IPR036259">
    <property type="entry name" value="MFS_trans_sf"/>
</dbReference>
<protein>
    <submittedName>
        <fullName evidence="8">Alternative sulfate transporter</fullName>
    </submittedName>
</protein>
<keyword evidence="4 6" id="KW-1133">Transmembrane helix</keyword>
<feature type="transmembrane region" description="Helical" evidence="6">
    <location>
        <begin position="345"/>
        <end position="364"/>
    </location>
</feature>
<keyword evidence="2" id="KW-0813">Transport</keyword>
<proteinExistence type="predicted"/>
<evidence type="ECO:0000256" key="2">
    <source>
        <dbReference type="ARBA" id="ARBA00022448"/>
    </source>
</evidence>
<keyword evidence="9" id="KW-1185">Reference proteome</keyword>
<comment type="caution">
    <text evidence="8">The sequence shown here is derived from an EMBL/GenBank/DDBJ whole genome shotgun (WGS) entry which is preliminary data.</text>
</comment>
<dbReference type="GO" id="GO:0022857">
    <property type="term" value="F:transmembrane transporter activity"/>
    <property type="evidence" value="ECO:0007669"/>
    <property type="project" value="InterPro"/>
</dbReference>
<dbReference type="PANTHER" id="PTHR43791">
    <property type="entry name" value="PERMEASE-RELATED"/>
    <property type="match status" value="1"/>
</dbReference>
<dbReference type="Proteomes" id="UP001285441">
    <property type="component" value="Unassembled WGS sequence"/>
</dbReference>
<gene>
    <name evidence="8" type="ORF">B0H63DRAFT_498677</name>
</gene>
<reference evidence="8" key="2">
    <citation type="submission" date="2023-06" db="EMBL/GenBank/DDBJ databases">
        <authorList>
            <consortium name="Lawrence Berkeley National Laboratory"/>
            <person name="Haridas S."/>
            <person name="Hensen N."/>
            <person name="Bonometti L."/>
            <person name="Westerberg I."/>
            <person name="Brannstrom I.O."/>
            <person name="Guillou S."/>
            <person name="Cros-Aarteil S."/>
            <person name="Calhoun S."/>
            <person name="Kuo A."/>
            <person name="Mondo S."/>
            <person name="Pangilinan J."/>
            <person name="Riley R."/>
            <person name="LaButti K."/>
            <person name="Andreopoulos B."/>
            <person name="Lipzen A."/>
            <person name="Chen C."/>
            <person name="Yanf M."/>
            <person name="Daum C."/>
            <person name="Ng V."/>
            <person name="Clum A."/>
            <person name="Steindorff A."/>
            <person name="Ohm R."/>
            <person name="Martin F."/>
            <person name="Silar P."/>
            <person name="Natvig D."/>
            <person name="Lalanne C."/>
            <person name="Gautier V."/>
            <person name="Ament-velasquez S.L."/>
            <person name="Kruys A."/>
            <person name="Hutchinson M.I."/>
            <person name="Powell A.J."/>
            <person name="Barry K."/>
            <person name="Miller A.N."/>
            <person name="Grigoriev I.V."/>
            <person name="Debuchy R."/>
            <person name="Gladieux P."/>
            <person name="Thoren M.H."/>
            <person name="Johannesson H."/>
        </authorList>
    </citation>
    <scope>NUCLEOTIDE SEQUENCE</scope>
    <source>
        <strain evidence="8">CBS 232.78</strain>
    </source>
</reference>
<dbReference type="GO" id="GO:0016020">
    <property type="term" value="C:membrane"/>
    <property type="evidence" value="ECO:0007669"/>
    <property type="project" value="UniProtKB-SubCell"/>
</dbReference>
<evidence type="ECO:0000256" key="4">
    <source>
        <dbReference type="ARBA" id="ARBA00022989"/>
    </source>
</evidence>
<dbReference type="Gene3D" id="1.20.1250.20">
    <property type="entry name" value="MFS general substrate transporter like domains"/>
    <property type="match status" value="2"/>
</dbReference>
<reference evidence="8" key="1">
    <citation type="journal article" date="2023" name="Mol. Phylogenet. Evol.">
        <title>Genome-scale phylogeny and comparative genomics of the fungal order Sordariales.</title>
        <authorList>
            <person name="Hensen N."/>
            <person name="Bonometti L."/>
            <person name="Westerberg I."/>
            <person name="Brannstrom I.O."/>
            <person name="Guillou S."/>
            <person name="Cros-Aarteil S."/>
            <person name="Calhoun S."/>
            <person name="Haridas S."/>
            <person name="Kuo A."/>
            <person name="Mondo S."/>
            <person name="Pangilinan J."/>
            <person name="Riley R."/>
            <person name="LaButti K."/>
            <person name="Andreopoulos B."/>
            <person name="Lipzen A."/>
            <person name="Chen C."/>
            <person name="Yan M."/>
            <person name="Daum C."/>
            <person name="Ng V."/>
            <person name="Clum A."/>
            <person name="Steindorff A."/>
            <person name="Ohm R.A."/>
            <person name="Martin F."/>
            <person name="Silar P."/>
            <person name="Natvig D.O."/>
            <person name="Lalanne C."/>
            <person name="Gautier V."/>
            <person name="Ament-Velasquez S.L."/>
            <person name="Kruys A."/>
            <person name="Hutchinson M.I."/>
            <person name="Powell A.J."/>
            <person name="Barry K."/>
            <person name="Miller A.N."/>
            <person name="Grigoriev I.V."/>
            <person name="Debuchy R."/>
            <person name="Gladieux P."/>
            <person name="Hiltunen Thoren M."/>
            <person name="Johannesson H."/>
        </authorList>
    </citation>
    <scope>NUCLEOTIDE SEQUENCE</scope>
    <source>
        <strain evidence="8">CBS 232.78</strain>
    </source>
</reference>
<feature type="transmembrane region" description="Helical" evidence="6">
    <location>
        <begin position="313"/>
        <end position="333"/>
    </location>
</feature>
<accession>A0AAE0P509</accession>
<evidence type="ECO:0000313" key="8">
    <source>
        <dbReference type="EMBL" id="KAK3393538.1"/>
    </source>
</evidence>
<dbReference type="InterPro" id="IPR020846">
    <property type="entry name" value="MFS_dom"/>
</dbReference>
<evidence type="ECO:0000256" key="1">
    <source>
        <dbReference type="ARBA" id="ARBA00004141"/>
    </source>
</evidence>
<feature type="transmembrane region" description="Helical" evidence="6">
    <location>
        <begin position="202"/>
        <end position="224"/>
    </location>
</feature>